<reference evidence="3" key="1">
    <citation type="journal article" date="2020" name="Stud. Mycol.">
        <title>101 Dothideomycetes genomes: a test case for predicting lifestyles and emergence of pathogens.</title>
        <authorList>
            <person name="Haridas S."/>
            <person name="Albert R."/>
            <person name="Binder M."/>
            <person name="Bloem J."/>
            <person name="Labutti K."/>
            <person name="Salamov A."/>
            <person name="Andreopoulos B."/>
            <person name="Baker S."/>
            <person name="Barry K."/>
            <person name="Bills G."/>
            <person name="Bluhm B."/>
            <person name="Cannon C."/>
            <person name="Castanera R."/>
            <person name="Culley D."/>
            <person name="Daum C."/>
            <person name="Ezra D."/>
            <person name="Gonzalez J."/>
            <person name="Henrissat B."/>
            <person name="Kuo A."/>
            <person name="Liang C."/>
            <person name="Lipzen A."/>
            <person name="Lutzoni F."/>
            <person name="Magnuson J."/>
            <person name="Mondo S."/>
            <person name="Nolan M."/>
            <person name="Ohm R."/>
            <person name="Pangilinan J."/>
            <person name="Park H.-J."/>
            <person name="Ramirez L."/>
            <person name="Alfaro M."/>
            <person name="Sun H."/>
            <person name="Tritt A."/>
            <person name="Yoshinaga Y."/>
            <person name="Zwiers L.-H."/>
            <person name="Turgeon B."/>
            <person name="Goodwin S."/>
            <person name="Spatafora J."/>
            <person name="Crous P."/>
            <person name="Grigoriev I."/>
        </authorList>
    </citation>
    <scope>NUCLEOTIDE SEQUENCE</scope>
    <source>
        <strain evidence="3">CBS 107.79</strain>
    </source>
</reference>
<organism evidence="3 4">
    <name type="scientific">Bimuria novae-zelandiae CBS 107.79</name>
    <dbReference type="NCBI Taxonomy" id="1447943"/>
    <lineage>
        <taxon>Eukaryota</taxon>
        <taxon>Fungi</taxon>
        <taxon>Dikarya</taxon>
        <taxon>Ascomycota</taxon>
        <taxon>Pezizomycotina</taxon>
        <taxon>Dothideomycetes</taxon>
        <taxon>Pleosporomycetidae</taxon>
        <taxon>Pleosporales</taxon>
        <taxon>Massarineae</taxon>
        <taxon>Didymosphaeriaceae</taxon>
        <taxon>Bimuria</taxon>
    </lineage>
</organism>
<feature type="chain" id="PRO_5025378100" description="Extracellular membrane protein CFEM domain-containing protein" evidence="2">
    <location>
        <begin position="21"/>
        <end position="220"/>
    </location>
</feature>
<dbReference type="EMBL" id="ML976672">
    <property type="protein sequence ID" value="KAF1975023.1"/>
    <property type="molecule type" value="Genomic_DNA"/>
</dbReference>
<evidence type="ECO:0000313" key="3">
    <source>
        <dbReference type="EMBL" id="KAF1975023.1"/>
    </source>
</evidence>
<evidence type="ECO:0000256" key="2">
    <source>
        <dbReference type="SAM" id="SignalP"/>
    </source>
</evidence>
<feature type="signal peptide" evidence="2">
    <location>
        <begin position="1"/>
        <end position="20"/>
    </location>
</feature>
<dbReference type="AlphaFoldDB" id="A0A6A5VC31"/>
<sequence>MKLSFLSSLAALSIFTAAVAAPAPASPSSSTSIPSLEPSTINLYFPITSPELDIELDAELTQRSPLTSTLASSGSSPSRTELGTEKNSAEKKDRGETGQAKGKREEVERQEGPAEKCIKMCVQIKKKSCTMLKEMRMGERACVKERVERDCKLGSRTNDRDGGKVAVEVAVDCVVAVHGLSYSFTREIIPANSITRVKHALPFKTPFMQPQTLQHTASPI</sequence>
<dbReference type="Proteomes" id="UP000800036">
    <property type="component" value="Unassembled WGS sequence"/>
</dbReference>
<evidence type="ECO:0008006" key="5">
    <source>
        <dbReference type="Google" id="ProtNLM"/>
    </source>
</evidence>
<keyword evidence="4" id="KW-1185">Reference proteome</keyword>
<proteinExistence type="predicted"/>
<accession>A0A6A5VC31</accession>
<evidence type="ECO:0000313" key="4">
    <source>
        <dbReference type="Proteomes" id="UP000800036"/>
    </source>
</evidence>
<protein>
    <recommendedName>
        <fullName evidence="5">Extracellular membrane protein CFEM domain-containing protein</fullName>
    </recommendedName>
</protein>
<feature type="compositionally biased region" description="Basic and acidic residues" evidence="1">
    <location>
        <begin position="82"/>
        <end position="112"/>
    </location>
</feature>
<evidence type="ECO:0000256" key="1">
    <source>
        <dbReference type="SAM" id="MobiDB-lite"/>
    </source>
</evidence>
<name>A0A6A5VC31_9PLEO</name>
<feature type="region of interest" description="Disordered" evidence="1">
    <location>
        <begin position="63"/>
        <end position="112"/>
    </location>
</feature>
<feature type="compositionally biased region" description="Low complexity" evidence="1">
    <location>
        <begin position="64"/>
        <end position="78"/>
    </location>
</feature>
<gene>
    <name evidence="3" type="ORF">BU23DRAFT_567012</name>
</gene>
<keyword evidence="2" id="KW-0732">Signal</keyword>